<dbReference type="EMBL" id="OBEI01000013">
    <property type="protein sequence ID" value="SNZ11186.1"/>
    <property type="molecule type" value="Genomic_DNA"/>
</dbReference>
<dbReference type="RefSeq" id="WP_097001155.1">
    <property type="nucleotide sequence ID" value="NZ_OBEI01000013.1"/>
</dbReference>
<evidence type="ECO:0000313" key="2">
    <source>
        <dbReference type="Proteomes" id="UP000219036"/>
    </source>
</evidence>
<sequence>MEIVEKHTKNLEKIEETVRESIRFIKNEALKFPDVEKLISDSNTFFEERKTVTRFVNHHFKQKKLNKWEIRKAVADIFDKLDLEIEEDSPEKIIFMLFTDALSELIPSPAPLIFFYQGNPLVKKHGIIVDFNLLPELLTKIEELDDYKKHQIVLDLFPEDETIIEGVSLKLAQLNFLILNLLDKALYEEAVPFEKITVEKNGKLTIDKNMLIFSVVSIFAALYEGITGEKQQFKGSFYTAELSKYFVKIKSFVKKVISDKDEFDYLLYVSKLEEASIENRIVTVRDYETQKNVFEESLRRNDVDTYEKIESIFWLLGIRNINPVLLVRYYNGDDIIYYLFELFRQAQDGGFLSERFIKEAKNFLKKLFRYPYISKGFLNQKTLDKPVKLLYSEDALFNAEYFYFTQRYDRYLDMQELIKEKNEDISLKNLLAQYYLKKISKDELTGWLALSKTKEGEFLYYLLTENLNNLPQDNPYRYIADLYTVKASQQDIFNILGEEGTYTLILRILGYYPFDSTLKNLANLRFEV</sequence>
<gene>
    <name evidence="1" type="ORF">SAMN06265182_2014</name>
</gene>
<name>A0A285NTH9_9AQUI</name>
<proteinExistence type="predicted"/>
<accession>A0A285NTH9</accession>
<organism evidence="1 2">
    <name type="scientific">Persephonella hydrogeniphila</name>
    <dbReference type="NCBI Taxonomy" id="198703"/>
    <lineage>
        <taxon>Bacteria</taxon>
        <taxon>Pseudomonadati</taxon>
        <taxon>Aquificota</taxon>
        <taxon>Aquificia</taxon>
        <taxon>Aquificales</taxon>
        <taxon>Hydrogenothermaceae</taxon>
        <taxon>Persephonella</taxon>
    </lineage>
</organism>
<protein>
    <submittedName>
        <fullName evidence="1">Uncharacterized protein</fullName>
    </submittedName>
</protein>
<evidence type="ECO:0000313" key="1">
    <source>
        <dbReference type="EMBL" id="SNZ11186.1"/>
    </source>
</evidence>
<keyword evidence="2" id="KW-1185">Reference proteome</keyword>
<dbReference type="Proteomes" id="UP000219036">
    <property type="component" value="Unassembled WGS sequence"/>
</dbReference>
<reference evidence="2" key="1">
    <citation type="submission" date="2017-09" db="EMBL/GenBank/DDBJ databases">
        <authorList>
            <person name="Varghese N."/>
            <person name="Submissions S."/>
        </authorList>
    </citation>
    <scope>NUCLEOTIDE SEQUENCE [LARGE SCALE GENOMIC DNA]</scope>
    <source>
        <strain evidence="2">DSM 15103</strain>
    </source>
</reference>
<dbReference type="OrthoDB" id="8772at2"/>
<dbReference type="AlphaFoldDB" id="A0A285NTH9"/>